<organism evidence="2 3">
    <name type="scientific">Amycolatopsis ultiminotia</name>
    <dbReference type="NCBI Taxonomy" id="543629"/>
    <lineage>
        <taxon>Bacteria</taxon>
        <taxon>Bacillati</taxon>
        <taxon>Actinomycetota</taxon>
        <taxon>Actinomycetes</taxon>
        <taxon>Pseudonocardiales</taxon>
        <taxon>Pseudonocardiaceae</taxon>
        <taxon>Amycolatopsis</taxon>
    </lineage>
</organism>
<evidence type="ECO:0000313" key="3">
    <source>
        <dbReference type="Proteomes" id="UP001500689"/>
    </source>
</evidence>
<accession>A0ABP6W413</accession>
<sequence>MREDAWFGGEPSVVRYEQVDLLGERMTDAMRAQRIRPGDHGVRPAACHRGVQELFSARRFVVHEEDAGVHPLPRPAGSGELRDSSVRYPGVAETAPDDHAMGRQITESN</sequence>
<evidence type="ECO:0000256" key="1">
    <source>
        <dbReference type="SAM" id="MobiDB-lite"/>
    </source>
</evidence>
<dbReference type="Proteomes" id="UP001500689">
    <property type="component" value="Unassembled WGS sequence"/>
</dbReference>
<protein>
    <submittedName>
        <fullName evidence="2">Uncharacterized protein</fullName>
    </submittedName>
</protein>
<name>A0ABP6W413_9PSEU</name>
<dbReference type="EMBL" id="BAAAZN010000005">
    <property type="protein sequence ID" value="GAA3545114.1"/>
    <property type="molecule type" value="Genomic_DNA"/>
</dbReference>
<reference evidence="3" key="1">
    <citation type="journal article" date="2019" name="Int. J. Syst. Evol. Microbiol.">
        <title>The Global Catalogue of Microorganisms (GCM) 10K type strain sequencing project: providing services to taxonomists for standard genome sequencing and annotation.</title>
        <authorList>
            <consortium name="The Broad Institute Genomics Platform"/>
            <consortium name="The Broad Institute Genome Sequencing Center for Infectious Disease"/>
            <person name="Wu L."/>
            <person name="Ma J."/>
        </authorList>
    </citation>
    <scope>NUCLEOTIDE SEQUENCE [LARGE SCALE GENOMIC DNA]</scope>
    <source>
        <strain evidence="3">JCM 16898</strain>
    </source>
</reference>
<gene>
    <name evidence="2" type="ORF">GCM10022222_30990</name>
</gene>
<comment type="caution">
    <text evidence="2">The sequence shown here is derived from an EMBL/GenBank/DDBJ whole genome shotgun (WGS) entry which is preliminary data.</text>
</comment>
<proteinExistence type="predicted"/>
<feature type="region of interest" description="Disordered" evidence="1">
    <location>
        <begin position="68"/>
        <end position="109"/>
    </location>
</feature>
<keyword evidence="3" id="KW-1185">Reference proteome</keyword>
<evidence type="ECO:0000313" key="2">
    <source>
        <dbReference type="EMBL" id="GAA3545114.1"/>
    </source>
</evidence>